<dbReference type="PANTHER" id="PTHR13780">
    <property type="entry name" value="AMP-ACTIVATED PROTEIN KINASE, GAMMA REGULATORY SUBUNIT"/>
    <property type="match status" value="1"/>
</dbReference>
<dbReference type="PANTHER" id="PTHR13780:SF35">
    <property type="entry name" value="LD22662P"/>
    <property type="match status" value="1"/>
</dbReference>
<reference evidence="6" key="1">
    <citation type="submission" date="2020-06" db="EMBL/GenBank/DDBJ databases">
        <title>WGS assembly of Ceratodon purpureus strain R40.</title>
        <authorList>
            <person name="Carey S.B."/>
            <person name="Jenkins J."/>
            <person name="Shu S."/>
            <person name="Lovell J.T."/>
            <person name="Sreedasyam A."/>
            <person name="Maumus F."/>
            <person name="Tiley G.P."/>
            <person name="Fernandez-Pozo N."/>
            <person name="Barry K."/>
            <person name="Chen C."/>
            <person name="Wang M."/>
            <person name="Lipzen A."/>
            <person name="Daum C."/>
            <person name="Saski C.A."/>
            <person name="Payton A.C."/>
            <person name="Mcbreen J.C."/>
            <person name="Conrad R.E."/>
            <person name="Kollar L.M."/>
            <person name="Olsson S."/>
            <person name="Huttunen S."/>
            <person name="Landis J.B."/>
            <person name="Wickett N.J."/>
            <person name="Johnson M.G."/>
            <person name="Rensing S.A."/>
            <person name="Grimwood J."/>
            <person name="Schmutz J."/>
            <person name="Mcdaniel S.F."/>
        </authorList>
    </citation>
    <scope>NUCLEOTIDE SEQUENCE</scope>
    <source>
        <strain evidence="6">R40</strain>
    </source>
</reference>
<comment type="similarity">
    <text evidence="1">Belongs to the 5'-AMP-activated protein kinase gamma subunit family.</text>
</comment>
<keyword evidence="2" id="KW-0677">Repeat</keyword>
<dbReference type="InterPro" id="IPR046342">
    <property type="entry name" value="CBS_dom_sf"/>
</dbReference>
<evidence type="ECO:0000256" key="1">
    <source>
        <dbReference type="ARBA" id="ARBA00006750"/>
    </source>
</evidence>
<dbReference type="PROSITE" id="PS51371">
    <property type="entry name" value="CBS"/>
    <property type="match status" value="2"/>
</dbReference>
<name>A0A8T0IJR4_CERPU</name>
<dbReference type="InterPro" id="IPR050511">
    <property type="entry name" value="AMPK_gamma/SDS23_families"/>
</dbReference>
<feature type="domain" description="CBS" evidence="5">
    <location>
        <begin position="364"/>
        <end position="420"/>
    </location>
</feature>
<dbReference type="SUPFAM" id="SSF81296">
    <property type="entry name" value="E set domains"/>
    <property type="match status" value="1"/>
</dbReference>
<evidence type="ECO:0000259" key="5">
    <source>
        <dbReference type="PROSITE" id="PS51371"/>
    </source>
</evidence>
<organism evidence="6 7">
    <name type="scientific">Ceratodon purpureus</name>
    <name type="common">Fire moss</name>
    <name type="synonym">Dicranum purpureum</name>
    <dbReference type="NCBI Taxonomy" id="3225"/>
    <lineage>
        <taxon>Eukaryota</taxon>
        <taxon>Viridiplantae</taxon>
        <taxon>Streptophyta</taxon>
        <taxon>Embryophyta</taxon>
        <taxon>Bryophyta</taxon>
        <taxon>Bryophytina</taxon>
        <taxon>Bryopsida</taxon>
        <taxon>Dicranidae</taxon>
        <taxon>Pseudoditrichales</taxon>
        <taxon>Ditrichaceae</taxon>
        <taxon>Ceratodon</taxon>
    </lineage>
</organism>
<evidence type="ECO:0000313" key="7">
    <source>
        <dbReference type="Proteomes" id="UP000822688"/>
    </source>
</evidence>
<dbReference type="InterPro" id="IPR013783">
    <property type="entry name" value="Ig-like_fold"/>
</dbReference>
<dbReference type="Gene3D" id="3.10.580.10">
    <property type="entry name" value="CBS-domain"/>
    <property type="match status" value="2"/>
</dbReference>
<evidence type="ECO:0000313" key="6">
    <source>
        <dbReference type="EMBL" id="KAG0582778.1"/>
    </source>
</evidence>
<keyword evidence="3 4" id="KW-0129">CBS domain</keyword>
<dbReference type="Proteomes" id="UP000822688">
    <property type="component" value="Chromosome 3"/>
</dbReference>
<dbReference type="CDD" id="cd04618">
    <property type="entry name" value="CBS_euAMPK_gamma-like_repeat1"/>
    <property type="match status" value="1"/>
</dbReference>
<sequence>MFGEEGTAAVPGTGLVPTRFVWPHGGRRVYLCGDFTRWQDTLPLSPVEGSSLVFQVICSLSPGYHQYKFIVDGEWRHDEQQAHMADSHGHVNNWLLITRQHHHIPPPTTDMASSGVTMDVDHEMVHQVGSGVDDLLQLHEGAQQDQQQLDRALMAESGATVVSSAEAEASRKNIQEFLKHHCAYELLPESGKVVALDVALPVKQAFHALYEQGIPGAPLWDSSSQQFVGMLTAADFISILQRLGSNGASVFSEEELEMHTIEEWKKEKQTLFPSAIHALAYVGPDDTLAHVASELMRLDVAQLPVLHYPAHALVPELLHLACLSGILRCICRHFRHVPSSVPLFSQPIGTLPIGNWVSGIAEPGSRPLQVLRRDEPLSRALALLLEARVSALPVVDENGVFQDVYARGDITALARDSTYTRPQLNDMTVSQALQMGTAQDWQGPGPINGSRYLMCLRSDSLRYVIERLALPGVRRLICIEAGSRQVEGIITLRDVFQFLL</sequence>
<dbReference type="InterPro" id="IPR000644">
    <property type="entry name" value="CBS_dom"/>
</dbReference>
<dbReference type="InterPro" id="IPR014756">
    <property type="entry name" value="Ig_E-set"/>
</dbReference>
<dbReference type="SMART" id="SM00116">
    <property type="entry name" value="CBS"/>
    <property type="match status" value="4"/>
</dbReference>
<dbReference type="Pfam" id="PF00571">
    <property type="entry name" value="CBS"/>
    <property type="match status" value="1"/>
</dbReference>
<comment type="caution">
    <text evidence="6">The sequence shown here is derived from an EMBL/GenBank/DDBJ whole genome shotgun (WGS) entry which is preliminary data.</text>
</comment>
<gene>
    <name evidence="6" type="ORF">KC19_3G085200</name>
</gene>
<protein>
    <recommendedName>
        <fullName evidence="5">CBS domain-containing protein</fullName>
    </recommendedName>
</protein>
<dbReference type="CDD" id="cd02859">
    <property type="entry name" value="E_set_AMPKbeta_like_N"/>
    <property type="match status" value="1"/>
</dbReference>
<dbReference type="SUPFAM" id="SSF54631">
    <property type="entry name" value="CBS-domain pair"/>
    <property type="match status" value="2"/>
</dbReference>
<feature type="domain" description="CBS" evidence="5">
    <location>
        <begin position="186"/>
        <end position="249"/>
    </location>
</feature>
<dbReference type="EMBL" id="CM026423">
    <property type="protein sequence ID" value="KAG0582778.1"/>
    <property type="molecule type" value="Genomic_DNA"/>
</dbReference>
<dbReference type="InterPro" id="IPR032640">
    <property type="entry name" value="AMPK1_CBM"/>
</dbReference>
<evidence type="ECO:0000256" key="3">
    <source>
        <dbReference type="ARBA" id="ARBA00023122"/>
    </source>
</evidence>
<dbReference type="FunFam" id="2.60.40.10:FF:001860">
    <property type="entry name" value="Sucrose nonfermenting 4-like protein"/>
    <property type="match status" value="1"/>
</dbReference>
<accession>A0A8T0IJR4</accession>
<dbReference type="AlphaFoldDB" id="A0A8T0IJR4"/>
<keyword evidence="7" id="KW-1185">Reference proteome</keyword>
<dbReference type="Pfam" id="PF16561">
    <property type="entry name" value="AMPK1_CBM"/>
    <property type="match status" value="1"/>
</dbReference>
<evidence type="ECO:0000256" key="4">
    <source>
        <dbReference type="PROSITE-ProRule" id="PRU00703"/>
    </source>
</evidence>
<evidence type="ECO:0000256" key="2">
    <source>
        <dbReference type="ARBA" id="ARBA00022737"/>
    </source>
</evidence>
<dbReference type="Gene3D" id="2.60.40.10">
    <property type="entry name" value="Immunoglobulins"/>
    <property type="match status" value="1"/>
</dbReference>
<dbReference type="OrthoDB" id="531008at2759"/>
<proteinExistence type="inferred from homology"/>